<evidence type="ECO:0000256" key="3">
    <source>
        <dbReference type="ARBA" id="ARBA00022801"/>
    </source>
</evidence>
<dbReference type="RefSeq" id="WP_150478406.1">
    <property type="nucleotide sequence ID" value="NZ_CP023747.1"/>
</dbReference>
<evidence type="ECO:0000313" key="10">
    <source>
        <dbReference type="Proteomes" id="UP000325763"/>
    </source>
</evidence>
<protein>
    <submittedName>
        <fullName evidence="9">M56 family peptidase</fullName>
    </submittedName>
</protein>
<evidence type="ECO:0000313" key="9">
    <source>
        <dbReference type="EMBL" id="QEV43636.1"/>
    </source>
</evidence>
<proteinExistence type="inferred from homology"/>
<keyword evidence="5 6" id="KW-0482">Metalloprotease</keyword>
<dbReference type="AlphaFoldDB" id="A0A5P2WH13"/>
<gene>
    <name evidence="9" type="ORF">CP978_32185</name>
</gene>
<keyword evidence="1 6" id="KW-0645">Protease</keyword>
<dbReference type="PANTHER" id="PTHR34978:SF3">
    <property type="entry name" value="SLR0241 PROTEIN"/>
    <property type="match status" value="1"/>
</dbReference>
<comment type="cofactor">
    <cofactor evidence="6">
        <name>Zn(2+)</name>
        <dbReference type="ChEBI" id="CHEBI:29105"/>
    </cofactor>
    <text evidence="6">Binds 1 zinc ion per subunit.</text>
</comment>
<reference evidence="9 10" key="1">
    <citation type="submission" date="2017-09" db="EMBL/GenBank/DDBJ databases">
        <title>Streptomyces genome completion.</title>
        <authorList>
            <person name="Lee N."/>
            <person name="Cho B.-K."/>
        </authorList>
    </citation>
    <scope>NUCLEOTIDE SEQUENCE [LARGE SCALE GENOMIC DNA]</scope>
    <source>
        <strain evidence="9 10">ATCC 14899</strain>
    </source>
</reference>
<accession>A0A5P2WH13</accession>
<keyword evidence="4 6" id="KW-0862">Zinc</keyword>
<organism evidence="9 10">
    <name type="scientific">Streptomyces nodosus</name>
    <dbReference type="NCBI Taxonomy" id="40318"/>
    <lineage>
        <taxon>Bacteria</taxon>
        <taxon>Bacillati</taxon>
        <taxon>Actinomycetota</taxon>
        <taxon>Actinomycetes</taxon>
        <taxon>Kitasatosporales</taxon>
        <taxon>Streptomycetaceae</taxon>
        <taxon>Streptomyces</taxon>
    </lineage>
</organism>
<keyword evidence="2" id="KW-0479">Metal-binding</keyword>
<evidence type="ECO:0000256" key="7">
    <source>
        <dbReference type="SAM" id="Phobius"/>
    </source>
</evidence>
<feature type="transmembrane region" description="Helical" evidence="7">
    <location>
        <begin position="80"/>
        <end position="100"/>
    </location>
</feature>
<evidence type="ECO:0000256" key="1">
    <source>
        <dbReference type="ARBA" id="ARBA00022670"/>
    </source>
</evidence>
<dbReference type="InterPro" id="IPR001915">
    <property type="entry name" value="Peptidase_M48"/>
</dbReference>
<evidence type="ECO:0000256" key="5">
    <source>
        <dbReference type="ARBA" id="ARBA00023049"/>
    </source>
</evidence>
<dbReference type="Pfam" id="PF01435">
    <property type="entry name" value="Peptidase_M48"/>
    <property type="match status" value="1"/>
</dbReference>
<dbReference type="Proteomes" id="UP000325763">
    <property type="component" value="Chromosome"/>
</dbReference>
<evidence type="ECO:0000256" key="4">
    <source>
        <dbReference type="ARBA" id="ARBA00022833"/>
    </source>
</evidence>
<dbReference type="PANTHER" id="PTHR34978">
    <property type="entry name" value="POSSIBLE SENSOR-TRANSDUCER PROTEIN BLAR"/>
    <property type="match status" value="1"/>
</dbReference>
<sequence>MYLLLLVPIALPLAMPPLARRALERLTPTTALWAVTGSAVVLACCSLTALGAFVLTGLLKVPLFAAFGELVRPLRTGSNMIVVPAAAFSVGALAVCAWTVGRTVLRQARAFRTATSEADRRVTAGDLCVIDSPHPDAYALPGRPHRIVVTTGMLRTLGPDEREALFAHERAHNAGGHHYFLALAELAAHCHPGLSPVAGTIRLAVERVADEAAAEAVGDRRLTARAIGRAALASRTAPEERPSFAPAATTGPVPQRVAALLQAPRPSHRAARLTAALLIACTALSACASATGVIGFHHEVEVAQGERGR</sequence>
<dbReference type="GO" id="GO:0006508">
    <property type="term" value="P:proteolysis"/>
    <property type="evidence" value="ECO:0007669"/>
    <property type="project" value="UniProtKB-KW"/>
</dbReference>
<dbReference type="EMBL" id="CP023747">
    <property type="protein sequence ID" value="QEV43636.1"/>
    <property type="molecule type" value="Genomic_DNA"/>
</dbReference>
<dbReference type="InterPro" id="IPR052173">
    <property type="entry name" value="Beta-lactam_resp_regulator"/>
</dbReference>
<dbReference type="GO" id="GO:0004222">
    <property type="term" value="F:metalloendopeptidase activity"/>
    <property type="evidence" value="ECO:0007669"/>
    <property type="project" value="InterPro"/>
</dbReference>
<name>A0A5P2WH13_9ACTN</name>
<feature type="transmembrane region" description="Helical" evidence="7">
    <location>
        <begin position="31"/>
        <end position="59"/>
    </location>
</feature>
<evidence type="ECO:0000256" key="6">
    <source>
        <dbReference type="RuleBase" id="RU003983"/>
    </source>
</evidence>
<dbReference type="CDD" id="cd07326">
    <property type="entry name" value="M56_BlaR1_MecR1_like"/>
    <property type="match status" value="1"/>
</dbReference>
<evidence type="ECO:0000259" key="8">
    <source>
        <dbReference type="Pfam" id="PF01435"/>
    </source>
</evidence>
<keyword evidence="7" id="KW-0812">Transmembrane</keyword>
<feature type="domain" description="Peptidase M48" evidence="8">
    <location>
        <begin position="126"/>
        <end position="183"/>
    </location>
</feature>
<keyword evidence="7" id="KW-0472">Membrane</keyword>
<dbReference type="GO" id="GO:0046872">
    <property type="term" value="F:metal ion binding"/>
    <property type="evidence" value="ECO:0007669"/>
    <property type="project" value="UniProtKB-KW"/>
</dbReference>
<keyword evidence="3 6" id="KW-0378">Hydrolase</keyword>
<comment type="similarity">
    <text evidence="6">Belongs to the peptidase M48 family.</text>
</comment>
<keyword evidence="7" id="KW-1133">Transmembrane helix</keyword>
<evidence type="ECO:0000256" key="2">
    <source>
        <dbReference type="ARBA" id="ARBA00022723"/>
    </source>
</evidence>
<dbReference type="Gene3D" id="3.30.2010.10">
    <property type="entry name" value="Metalloproteases ('zincins'), catalytic domain"/>
    <property type="match status" value="1"/>
</dbReference>
<dbReference type="KEGG" id="snq:CP978_32185"/>